<evidence type="ECO:0000313" key="4">
    <source>
        <dbReference type="Proteomes" id="UP000678228"/>
    </source>
</evidence>
<comment type="cofactor">
    <cofactor evidence="1">
        <name>Mn(2+)</name>
        <dbReference type="ChEBI" id="CHEBI:29035"/>
    </cofactor>
    <text evidence="1">The Mn(2+) ion enhances activity.</text>
</comment>
<dbReference type="AlphaFoldDB" id="A0A940WYY8"/>
<dbReference type="InterPro" id="IPR011650">
    <property type="entry name" value="Peptidase_M20_dimer"/>
</dbReference>
<proteinExistence type="predicted"/>
<evidence type="ECO:0000259" key="2">
    <source>
        <dbReference type="Pfam" id="PF07687"/>
    </source>
</evidence>
<evidence type="ECO:0000256" key="1">
    <source>
        <dbReference type="PIRSR" id="PIRSR005962-1"/>
    </source>
</evidence>
<comment type="caution">
    <text evidence="3">The sequence shown here is derived from an EMBL/GenBank/DDBJ whole genome shotgun (WGS) entry which is preliminary data.</text>
</comment>
<dbReference type="CDD" id="cd03886">
    <property type="entry name" value="M20_Acy1"/>
    <property type="match status" value="1"/>
</dbReference>
<protein>
    <submittedName>
        <fullName evidence="3">Amidohydrolase</fullName>
    </submittedName>
</protein>
<dbReference type="Pfam" id="PF01546">
    <property type="entry name" value="Peptidase_M20"/>
    <property type="match status" value="1"/>
</dbReference>
<dbReference type="Proteomes" id="UP000678228">
    <property type="component" value="Unassembled WGS sequence"/>
</dbReference>
<feature type="domain" description="Peptidase M20 dimerisation" evidence="2">
    <location>
        <begin position="185"/>
        <end position="279"/>
    </location>
</feature>
<dbReference type="GO" id="GO:0046872">
    <property type="term" value="F:metal ion binding"/>
    <property type="evidence" value="ECO:0007669"/>
    <property type="project" value="UniProtKB-KW"/>
</dbReference>
<dbReference type="EMBL" id="JAGKSQ010000002">
    <property type="protein sequence ID" value="MBP3950664.1"/>
    <property type="molecule type" value="Genomic_DNA"/>
</dbReference>
<dbReference type="PANTHER" id="PTHR11014">
    <property type="entry name" value="PEPTIDASE M20 FAMILY MEMBER"/>
    <property type="match status" value="1"/>
</dbReference>
<feature type="binding site" evidence="1">
    <location>
        <position position="134"/>
    </location>
    <ligand>
        <name>Mn(2+)</name>
        <dbReference type="ChEBI" id="CHEBI:29035"/>
        <label>2</label>
    </ligand>
</feature>
<name>A0A940WYY8_9BACI</name>
<dbReference type="InterPro" id="IPR002933">
    <property type="entry name" value="Peptidase_M20"/>
</dbReference>
<dbReference type="GO" id="GO:0016787">
    <property type="term" value="F:hydrolase activity"/>
    <property type="evidence" value="ECO:0007669"/>
    <property type="project" value="InterPro"/>
</dbReference>
<feature type="binding site" evidence="1">
    <location>
        <position position="96"/>
    </location>
    <ligand>
        <name>Mn(2+)</name>
        <dbReference type="ChEBI" id="CHEBI:29035"/>
        <label>2</label>
    </ligand>
</feature>
<evidence type="ECO:0000313" key="3">
    <source>
        <dbReference type="EMBL" id="MBP3950664.1"/>
    </source>
</evidence>
<dbReference type="NCBIfam" id="TIGR01891">
    <property type="entry name" value="amidohydrolases"/>
    <property type="match status" value="1"/>
</dbReference>
<gene>
    <name evidence="3" type="ORF">J7W16_05910</name>
</gene>
<dbReference type="InterPro" id="IPR036264">
    <property type="entry name" value="Bact_exopeptidase_dim_dom"/>
</dbReference>
<feature type="binding site" evidence="1">
    <location>
        <position position="359"/>
    </location>
    <ligand>
        <name>Mn(2+)</name>
        <dbReference type="ChEBI" id="CHEBI:29035"/>
        <label>2</label>
    </ligand>
</feature>
<accession>A0A940WYY8</accession>
<sequence length="391" mass="43050">MISLLRKWRRHLHQFPELSFCEYETTAYIINQVKDLPGITIETGKNEIGIDTGVLVTIGNGRKPIIGLRADIDALPIQELNQHSYCSSFDGVMHACGHDGHTAMLIGAIYRLSELYEKDFLNGTVKCLFQPAEETEDQFGKTGAQYVLESSALDDVESIIALHLDPEIPLGEVKLKEGVVMANVDTFQITVRGTGGHGAYPEQTIDPIWISSLMLPALYSMTSRKLSASDPFVCSVCQLNGGTSTNVIPNTVTLGGTIRTYSDHARMIISKELKSLVNSFTHLGASIEIMVHHGEPALVNDRDMVAILKESIQIVYPDMRIHNQTYGMGGEDFSHFAQVIPGAMMFLGAGIIDVNTSLHQASFDFDEQSLVYGMETLVHSVLLRLRGDQHA</sequence>
<keyword evidence="4" id="KW-1185">Reference proteome</keyword>
<organism evidence="3 4">
    <name type="scientific">Halalkalibacter suaedae</name>
    <dbReference type="NCBI Taxonomy" id="2822140"/>
    <lineage>
        <taxon>Bacteria</taxon>
        <taxon>Bacillati</taxon>
        <taxon>Bacillota</taxon>
        <taxon>Bacilli</taxon>
        <taxon>Bacillales</taxon>
        <taxon>Bacillaceae</taxon>
        <taxon>Halalkalibacter</taxon>
    </lineage>
</organism>
<dbReference type="Pfam" id="PF07687">
    <property type="entry name" value="M20_dimer"/>
    <property type="match status" value="1"/>
</dbReference>
<dbReference type="Gene3D" id="3.40.630.10">
    <property type="entry name" value="Zn peptidases"/>
    <property type="match status" value="1"/>
</dbReference>
<dbReference type="Gene3D" id="3.30.70.360">
    <property type="match status" value="1"/>
</dbReference>
<dbReference type="SUPFAM" id="SSF55031">
    <property type="entry name" value="Bacterial exopeptidase dimerisation domain"/>
    <property type="match status" value="1"/>
</dbReference>
<dbReference type="PANTHER" id="PTHR11014:SF63">
    <property type="entry name" value="METALLOPEPTIDASE, PUTATIVE (AFU_ORTHOLOGUE AFUA_6G09600)-RELATED"/>
    <property type="match status" value="1"/>
</dbReference>
<feature type="binding site" evidence="1">
    <location>
        <position position="98"/>
    </location>
    <ligand>
        <name>Mn(2+)</name>
        <dbReference type="ChEBI" id="CHEBI:29035"/>
        <label>2</label>
    </ligand>
</feature>
<dbReference type="RefSeq" id="WP_210596350.1">
    <property type="nucleotide sequence ID" value="NZ_JAGKSQ010000002.1"/>
</dbReference>
<keyword evidence="1" id="KW-0464">Manganese</keyword>
<dbReference type="PIRSF" id="PIRSF005962">
    <property type="entry name" value="Pept_M20D_amidohydro"/>
    <property type="match status" value="1"/>
</dbReference>
<keyword evidence="1" id="KW-0479">Metal-binding</keyword>
<reference evidence="3" key="1">
    <citation type="submission" date="2021-03" db="EMBL/GenBank/DDBJ databases">
        <title>Bacillus suaedae sp. nov., isolated from Suaeda aralocaspica.</title>
        <authorList>
            <person name="Lei R.F.R."/>
        </authorList>
    </citation>
    <scope>NUCLEOTIDE SEQUENCE</scope>
    <source>
        <strain evidence="3">YZJH907-2</strain>
    </source>
</reference>
<dbReference type="InterPro" id="IPR017439">
    <property type="entry name" value="Amidohydrolase"/>
</dbReference>
<dbReference type="SUPFAM" id="SSF53187">
    <property type="entry name" value="Zn-dependent exopeptidases"/>
    <property type="match status" value="1"/>
</dbReference>
<feature type="binding site" evidence="1">
    <location>
        <position position="163"/>
    </location>
    <ligand>
        <name>Mn(2+)</name>
        <dbReference type="ChEBI" id="CHEBI:29035"/>
        <label>2</label>
    </ligand>
</feature>